<accession>A0ABV1E5A8</accession>
<evidence type="ECO:0000313" key="2">
    <source>
        <dbReference type="Proteomes" id="UP001489509"/>
    </source>
</evidence>
<protein>
    <recommendedName>
        <fullName evidence="3">DUF3168 domain-containing protein</fullName>
    </recommendedName>
</protein>
<dbReference type="RefSeq" id="WP_349220828.1">
    <property type="nucleotide sequence ID" value="NZ_JBBMFD010000032.1"/>
</dbReference>
<proteinExistence type="predicted"/>
<evidence type="ECO:0000313" key="1">
    <source>
        <dbReference type="EMBL" id="MEQ2441626.1"/>
    </source>
</evidence>
<comment type="caution">
    <text evidence="1">The sequence shown here is derived from an EMBL/GenBank/DDBJ whole genome shotgun (WGS) entry which is preliminary data.</text>
</comment>
<keyword evidence="2" id="KW-1185">Reference proteome</keyword>
<sequence length="124" mass="14034">MQPQTEFLEQVCRTVDSFGLPYACTVGPLPEQGGISVELTQGYTQTYLNRQECHRLTLLFLCKHQDQKTAMDMAATIRNRLSRQERYPGGKTFAWVGLEAGEPQWDGDQGGHIYALTTEALLYF</sequence>
<evidence type="ECO:0008006" key="3">
    <source>
        <dbReference type="Google" id="ProtNLM"/>
    </source>
</evidence>
<gene>
    <name evidence="1" type="ORF">WMO26_12385</name>
</gene>
<reference evidence="1 2" key="1">
    <citation type="submission" date="2024-03" db="EMBL/GenBank/DDBJ databases">
        <title>Human intestinal bacterial collection.</title>
        <authorList>
            <person name="Pauvert C."/>
            <person name="Hitch T.C.A."/>
            <person name="Clavel T."/>
        </authorList>
    </citation>
    <scope>NUCLEOTIDE SEQUENCE [LARGE SCALE GENOMIC DNA]</scope>
    <source>
        <strain evidence="1 2">CLA-JM-H44</strain>
    </source>
</reference>
<dbReference type="EMBL" id="JBBMFD010000032">
    <property type="protein sequence ID" value="MEQ2441626.1"/>
    <property type="molecule type" value="Genomic_DNA"/>
</dbReference>
<dbReference type="Proteomes" id="UP001489509">
    <property type="component" value="Unassembled WGS sequence"/>
</dbReference>
<name>A0ABV1E5A8_9FIRM</name>
<organism evidence="1 2">
    <name type="scientific">Solibaculum intestinale</name>
    <dbReference type="NCBI Taxonomy" id="3133165"/>
    <lineage>
        <taxon>Bacteria</taxon>
        <taxon>Bacillati</taxon>
        <taxon>Bacillota</taxon>
        <taxon>Clostridia</taxon>
        <taxon>Eubacteriales</taxon>
        <taxon>Oscillospiraceae</taxon>
        <taxon>Solibaculum</taxon>
    </lineage>
</organism>